<organism evidence="3">
    <name type="scientific">Christensenella massiliensis</name>
    <dbReference type="NCBI Taxonomy" id="1805714"/>
    <lineage>
        <taxon>Bacteria</taxon>
        <taxon>Bacillati</taxon>
        <taxon>Bacillota</taxon>
        <taxon>Clostridia</taxon>
        <taxon>Christensenellales</taxon>
        <taxon>Christensenellaceae</taxon>
        <taxon>Christensenella</taxon>
    </lineage>
</organism>
<dbReference type="InterPro" id="IPR010982">
    <property type="entry name" value="Lambda_DNA-bd_dom_sf"/>
</dbReference>
<dbReference type="CDD" id="cd00093">
    <property type="entry name" value="HTH_XRE"/>
    <property type="match status" value="1"/>
</dbReference>
<dbReference type="AlphaFoldDB" id="A0AAU8A923"/>
<dbReference type="GO" id="GO:0003677">
    <property type="term" value="F:DNA binding"/>
    <property type="evidence" value="ECO:0007669"/>
    <property type="project" value="UniProtKB-KW"/>
</dbReference>
<gene>
    <name evidence="3" type="ORF">PUP29_11960</name>
</gene>
<protein>
    <submittedName>
        <fullName evidence="3">Helix-turn-helix transcriptional regulator</fullName>
    </submittedName>
</protein>
<dbReference type="EMBL" id="CP117826">
    <property type="protein sequence ID" value="XCC62231.1"/>
    <property type="molecule type" value="Genomic_DNA"/>
</dbReference>
<evidence type="ECO:0000313" key="3">
    <source>
        <dbReference type="EMBL" id="XCC62231.1"/>
    </source>
</evidence>
<name>A0AAU8A923_9FIRM</name>
<dbReference type="Gene3D" id="1.10.260.40">
    <property type="entry name" value="lambda repressor-like DNA-binding domains"/>
    <property type="match status" value="1"/>
</dbReference>
<evidence type="ECO:0000256" key="1">
    <source>
        <dbReference type="ARBA" id="ARBA00023125"/>
    </source>
</evidence>
<keyword evidence="1" id="KW-0238">DNA-binding</keyword>
<dbReference type="PROSITE" id="PS50943">
    <property type="entry name" value="HTH_CROC1"/>
    <property type="match status" value="1"/>
</dbReference>
<feature type="domain" description="HTH cro/C1-type" evidence="2">
    <location>
        <begin position="11"/>
        <end position="65"/>
    </location>
</feature>
<dbReference type="SMART" id="SM00530">
    <property type="entry name" value="HTH_XRE"/>
    <property type="match status" value="1"/>
</dbReference>
<dbReference type="SUPFAM" id="SSF47413">
    <property type="entry name" value="lambda repressor-like DNA-binding domains"/>
    <property type="match status" value="1"/>
</dbReference>
<evidence type="ECO:0000259" key="2">
    <source>
        <dbReference type="PROSITE" id="PS50943"/>
    </source>
</evidence>
<sequence length="98" mass="11088">MIIKDKIANRIKMLREKYDMTQAGLAKQLEITRASVNAWEMGVSCPTVQYVIAIADLFHVSTDYLLGLETNMLIDADGLSDKEIGMLTELAEYFRSQK</sequence>
<dbReference type="PANTHER" id="PTHR46558:SF11">
    <property type="entry name" value="HTH-TYPE TRANSCRIPTIONAL REGULATOR XRE"/>
    <property type="match status" value="1"/>
</dbReference>
<reference evidence="3" key="1">
    <citation type="submission" date="2023-02" db="EMBL/GenBank/DDBJ databases">
        <title>Gut commensal Christensenella minuta modulates host metabolism via a new class of secondary bile acids.</title>
        <authorList>
            <person name="Liu C."/>
        </authorList>
    </citation>
    <scope>NUCLEOTIDE SEQUENCE</scope>
    <source>
        <strain evidence="3">CA70</strain>
    </source>
</reference>
<dbReference type="InterPro" id="IPR001387">
    <property type="entry name" value="Cro/C1-type_HTH"/>
</dbReference>
<proteinExistence type="predicted"/>
<dbReference type="RefSeq" id="WP_079545497.1">
    <property type="nucleotide sequence ID" value="NZ_CP117826.1"/>
</dbReference>
<accession>A0AAU8A923</accession>
<dbReference type="PANTHER" id="PTHR46558">
    <property type="entry name" value="TRACRIPTIONAL REGULATORY PROTEIN-RELATED-RELATED"/>
    <property type="match status" value="1"/>
</dbReference>
<dbReference type="Pfam" id="PF01381">
    <property type="entry name" value="HTH_3"/>
    <property type="match status" value="1"/>
</dbReference>